<comment type="caution">
    <text evidence="2">The sequence shown here is derived from an EMBL/GenBank/DDBJ whole genome shotgun (WGS) entry which is preliminary data.</text>
</comment>
<organism evidence="2 3">
    <name type="scientific">Bacillus subtilis</name>
    <dbReference type="NCBI Taxonomy" id="1423"/>
    <lineage>
        <taxon>Bacteria</taxon>
        <taxon>Bacillati</taxon>
        <taxon>Bacillota</taxon>
        <taxon>Bacilli</taxon>
        <taxon>Bacillales</taxon>
        <taxon>Bacillaceae</taxon>
        <taxon>Bacillus</taxon>
    </lineage>
</organism>
<evidence type="ECO:0000313" key="3">
    <source>
        <dbReference type="Proteomes" id="UP000076442"/>
    </source>
</evidence>
<protein>
    <submittedName>
        <fullName evidence="2">Uncharacterized protein</fullName>
    </submittedName>
</protein>
<dbReference type="EMBL" id="LJZV01000012">
    <property type="protein sequence ID" value="KZD91747.1"/>
    <property type="molecule type" value="Genomic_DNA"/>
</dbReference>
<proteinExistence type="predicted"/>
<evidence type="ECO:0000313" key="2">
    <source>
        <dbReference type="EMBL" id="KZD91747.1"/>
    </source>
</evidence>
<gene>
    <name evidence="2" type="ORF">B4122_2389</name>
    <name evidence="1" type="ORF">B4122_4226</name>
</gene>
<sequence>MGVYPWTPNILLSNRSLRVPIKPLHKEEAKKDFSTKSRFFREFL</sequence>
<dbReference type="Proteomes" id="UP000076442">
    <property type="component" value="Unassembled WGS sequence"/>
</dbReference>
<evidence type="ECO:0000313" key="1">
    <source>
        <dbReference type="EMBL" id="KZD88801.1"/>
    </source>
</evidence>
<dbReference type="EMBL" id="LJZV01000026">
    <property type="protein sequence ID" value="KZD88801.1"/>
    <property type="molecule type" value="Genomic_DNA"/>
</dbReference>
<accession>A0AAP1E5I1</accession>
<reference evidence="2 3" key="1">
    <citation type="submission" date="2015-09" db="EMBL/GenBank/DDBJ databases">
        <title>Spore heat resistance.</title>
        <authorList>
            <person name="Boekhorst J."/>
            <person name="Berendsen E.M."/>
            <person name="Wells-Bennik M.H."/>
            <person name="Kuipers O.P."/>
        </authorList>
    </citation>
    <scope>NUCLEOTIDE SEQUENCE [LARGE SCALE GENOMIC DNA]</scope>
    <source>
        <strain evidence="2 3">B4122</strain>
    </source>
</reference>
<dbReference type="AlphaFoldDB" id="A0AAP1E5I1"/>
<name>A0AAP1E5I1_BACIU</name>